<dbReference type="Gene3D" id="1.10.220.30">
    <property type="match status" value="3"/>
</dbReference>
<evidence type="ECO:0000259" key="11">
    <source>
        <dbReference type="Pfam" id="PF01706"/>
    </source>
</evidence>
<comment type="subcellular location">
    <subcellularLocation>
        <location evidence="1">Bacterial flagellum basal body</location>
    </subcellularLocation>
    <subcellularLocation>
        <location evidence="2">Cell membrane</location>
        <topology evidence="2">Peripheral membrane protein</topology>
        <orientation evidence="2">Cytoplasmic side</orientation>
    </subcellularLocation>
</comment>
<evidence type="ECO:0000256" key="4">
    <source>
        <dbReference type="ARBA" id="ARBA00021870"/>
    </source>
</evidence>
<evidence type="ECO:0000256" key="1">
    <source>
        <dbReference type="ARBA" id="ARBA00004117"/>
    </source>
</evidence>
<dbReference type="GO" id="GO:0006935">
    <property type="term" value="P:chemotaxis"/>
    <property type="evidence" value="ECO:0007669"/>
    <property type="project" value="UniProtKB-KW"/>
</dbReference>
<protein>
    <recommendedName>
        <fullName evidence="4">Flagellar motor switch protein FliG</fullName>
    </recommendedName>
</protein>
<dbReference type="InterPro" id="IPR000090">
    <property type="entry name" value="Flg_Motor_Flig"/>
</dbReference>
<evidence type="ECO:0000256" key="6">
    <source>
        <dbReference type="ARBA" id="ARBA00022500"/>
    </source>
</evidence>
<keyword evidence="9" id="KW-0975">Bacterial flagellum</keyword>
<keyword evidence="15" id="KW-1185">Reference proteome</keyword>
<dbReference type="InterPro" id="IPR011002">
    <property type="entry name" value="FliG_a-hlx"/>
</dbReference>
<keyword evidence="14" id="KW-0282">Flagellum</keyword>
<keyword evidence="6" id="KW-0145">Chemotaxis</keyword>
<dbReference type="PRINTS" id="PR00954">
    <property type="entry name" value="FLGMOTORFLIG"/>
</dbReference>
<evidence type="ECO:0000256" key="7">
    <source>
        <dbReference type="ARBA" id="ARBA00022779"/>
    </source>
</evidence>
<dbReference type="InterPro" id="IPR023087">
    <property type="entry name" value="Flg_Motor_Flig_C"/>
</dbReference>
<dbReference type="NCBIfam" id="TIGR00207">
    <property type="entry name" value="fliG"/>
    <property type="match status" value="1"/>
</dbReference>
<dbReference type="GO" id="GO:0009425">
    <property type="term" value="C:bacterial-type flagellum basal body"/>
    <property type="evidence" value="ECO:0007669"/>
    <property type="project" value="UniProtKB-SubCell"/>
</dbReference>
<feature type="domain" description="Flagellar motor switch protein FliG C-terminal" evidence="11">
    <location>
        <begin position="225"/>
        <end position="330"/>
    </location>
</feature>
<dbReference type="GO" id="GO:0003774">
    <property type="term" value="F:cytoskeletal motor activity"/>
    <property type="evidence" value="ECO:0007669"/>
    <property type="project" value="InterPro"/>
</dbReference>
<comment type="function">
    <text evidence="10">FliG is one of three proteins (FliG, FliN, FliM) that forms the rotor-mounted switch complex (C ring), located at the base of the basal body. This complex interacts with the CheY and CheZ chemotaxis proteins, in addition to contacting components of the motor that determine the direction of flagellar rotation.</text>
</comment>
<keyword evidence="5" id="KW-1003">Cell membrane</keyword>
<dbReference type="EMBL" id="JACICY010000008">
    <property type="protein sequence ID" value="MBB3861852.1"/>
    <property type="molecule type" value="Genomic_DNA"/>
</dbReference>
<proteinExistence type="inferred from homology"/>
<organism evidence="14 15">
    <name type="scientific">Novosphingobium hassiacum</name>
    <dbReference type="NCBI Taxonomy" id="173676"/>
    <lineage>
        <taxon>Bacteria</taxon>
        <taxon>Pseudomonadati</taxon>
        <taxon>Pseudomonadota</taxon>
        <taxon>Alphaproteobacteria</taxon>
        <taxon>Sphingomonadales</taxon>
        <taxon>Sphingomonadaceae</taxon>
        <taxon>Novosphingobium</taxon>
    </lineage>
</organism>
<evidence type="ECO:0000313" key="14">
    <source>
        <dbReference type="EMBL" id="MBB3861852.1"/>
    </source>
</evidence>
<dbReference type="AlphaFoldDB" id="A0A7W5ZZ94"/>
<feature type="domain" description="Flagellar motor switch protein FliG N-terminal" evidence="13">
    <location>
        <begin position="10"/>
        <end position="106"/>
    </location>
</feature>
<gene>
    <name evidence="14" type="ORF">GGQ88_003142</name>
</gene>
<dbReference type="Pfam" id="PF01706">
    <property type="entry name" value="FliG_C"/>
    <property type="match status" value="1"/>
</dbReference>
<evidence type="ECO:0000259" key="13">
    <source>
        <dbReference type="Pfam" id="PF14842"/>
    </source>
</evidence>
<dbReference type="GO" id="GO:0071973">
    <property type="term" value="P:bacterial-type flagellum-dependent cell motility"/>
    <property type="evidence" value="ECO:0007669"/>
    <property type="project" value="InterPro"/>
</dbReference>
<keyword evidence="8" id="KW-0472">Membrane</keyword>
<dbReference type="InterPro" id="IPR028263">
    <property type="entry name" value="FliG_N"/>
</dbReference>
<reference evidence="14 15" key="1">
    <citation type="submission" date="2020-08" db="EMBL/GenBank/DDBJ databases">
        <title>Genomic Encyclopedia of Type Strains, Phase IV (KMG-IV): sequencing the most valuable type-strain genomes for metagenomic binning, comparative biology and taxonomic classification.</title>
        <authorList>
            <person name="Goeker M."/>
        </authorList>
    </citation>
    <scope>NUCLEOTIDE SEQUENCE [LARGE SCALE GENOMIC DNA]</scope>
    <source>
        <strain evidence="14 15">DSM 14552</strain>
    </source>
</reference>
<keyword evidence="14" id="KW-0966">Cell projection</keyword>
<sequence>MSDLAEAPNITDPERAAVMVMLLEDDQAAQILAQLEPSELRLLGEKMCALGEIGPVAIAQAIAGFVEKTERLGLIAHDRVGQVRSLMTRAVGTVKADSLMQRIMPDDPSQTPTIELARWLTPQVIVPLIRDEHPQAIAVLLVQLDPEVAAAVLHAMPDEIQPQVVHRIATLGPVAPEAIAMLEEMLNRRIADCHGAGSLTMGGPREAADIINASARTVEKRVMPEIAKQDKQLAKAIENEMFKFEHLFALDDKSMGALLREVDNDAMIAALKGIPDDQREVFFRAMSSRAADGVRDEIAGRGRMKMAEVIEAQKAMVTAARRLSAEGVIVFGAGDDDYV</sequence>
<dbReference type="SUPFAM" id="SSF48029">
    <property type="entry name" value="FliG"/>
    <property type="match status" value="2"/>
</dbReference>
<dbReference type="Pfam" id="PF14842">
    <property type="entry name" value="FliG_N"/>
    <property type="match status" value="1"/>
</dbReference>
<comment type="similarity">
    <text evidence="3">Belongs to the FliG family.</text>
</comment>
<comment type="caution">
    <text evidence="14">The sequence shown here is derived from an EMBL/GenBank/DDBJ whole genome shotgun (WGS) entry which is preliminary data.</text>
</comment>
<keyword evidence="14" id="KW-0969">Cilium</keyword>
<feature type="domain" description="Flagellar motor switch protein FliG middle" evidence="12">
    <location>
        <begin position="122"/>
        <end position="192"/>
    </location>
</feature>
<dbReference type="PANTHER" id="PTHR30534">
    <property type="entry name" value="FLAGELLAR MOTOR SWITCH PROTEIN FLIG"/>
    <property type="match status" value="1"/>
</dbReference>
<evidence type="ECO:0000313" key="15">
    <source>
        <dbReference type="Proteomes" id="UP000562395"/>
    </source>
</evidence>
<evidence type="ECO:0000256" key="10">
    <source>
        <dbReference type="ARBA" id="ARBA00025598"/>
    </source>
</evidence>
<evidence type="ECO:0000256" key="3">
    <source>
        <dbReference type="ARBA" id="ARBA00010299"/>
    </source>
</evidence>
<dbReference type="Pfam" id="PF14841">
    <property type="entry name" value="FliG_M"/>
    <property type="match status" value="1"/>
</dbReference>
<name>A0A7W5ZZ94_9SPHN</name>
<dbReference type="InterPro" id="IPR032779">
    <property type="entry name" value="FliG_M"/>
</dbReference>
<keyword evidence="7" id="KW-0283">Flagellar rotation</keyword>
<evidence type="ECO:0000259" key="12">
    <source>
        <dbReference type="Pfam" id="PF14841"/>
    </source>
</evidence>
<dbReference type="RefSeq" id="WP_183614356.1">
    <property type="nucleotide sequence ID" value="NZ_JACICY010000008.1"/>
</dbReference>
<evidence type="ECO:0000256" key="8">
    <source>
        <dbReference type="ARBA" id="ARBA00023136"/>
    </source>
</evidence>
<evidence type="ECO:0000256" key="5">
    <source>
        <dbReference type="ARBA" id="ARBA00022475"/>
    </source>
</evidence>
<accession>A0A7W5ZZ94</accession>
<evidence type="ECO:0000256" key="2">
    <source>
        <dbReference type="ARBA" id="ARBA00004413"/>
    </source>
</evidence>
<dbReference type="Proteomes" id="UP000562395">
    <property type="component" value="Unassembled WGS sequence"/>
</dbReference>
<dbReference type="PANTHER" id="PTHR30534:SF0">
    <property type="entry name" value="FLAGELLAR MOTOR SWITCH PROTEIN FLIG"/>
    <property type="match status" value="1"/>
</dbReference>
<evidence type="ECO:0000256" key="9">
    <source>
        <dbReference type="ARBA" id="ARBA00023143"/>
    </source>
</evidence>
<dbReference type="GO" id="GO:0005886">
    <property type="term" value="C:plasma membrane"/>
    <property type="evidence" value="ECO:0007669"/>
    <property type="project" value="UniProtKB-SubCell"/>
</dbReference>